<proteinExistence type="predicted"/>
<keyword evidence="1" id="KW-0812">Transmembrane</keyword>
<comment type="caution">
    <text evidence="2">The sequence shown here is derived from an EMBL/GenBank/DDBJ whole genome shotgun (WGS) entry which is preliminary data.</text>
</comment>
<accession>A0A3E0WRB8</accession>
<feature type="transmembrane region" description="Helical" evidence="1">
    <location>
        <begin position="37"/>
        <end position="56"/>
    </location>
</feature>
<dbReference type="AlphaFoldDB" id="A0A3E0WRB8"/>
<dbReference type="Proteomes" id="UP000256488">
    <property type="component" value="Unassembled WGS sequence"/>
</dbReference>
<sequence>MLAAGAGRHYSIKLVSNSTFLILLEKLGFSQRLDGDGSAVVFLILISLEVLYFPIVQQIPEHQMTMIGYLFNA</sequence>
<evidence type="ECO:0000313" key="3">
    <source>
        <dbReference type="Proteomes" id="UP000256488"/>
    </source>
</evidence>
<gene>
    <name evidence="2" type="ORF">CAI16_08440</name>
</gene>
<organism evidence="2 3">
    <name type="scientific">Virgibacillus dokdonensis</name>
    <dbReference type="NCBI Taxonomy" id="302167"/>
    <lineage>
        <taxon>Bacteria</taxon>
        <taxon>Bacillati</taxon>
        <taxon>Bacillota</taxon>
        <taxon>Bacilli</taxon>
        <taxon>Bacillales</taxon>
        <taxon>Bacillaceae</taxon>
        <taxon>Virgibacillus</taxon>
    </lineage>
</organism>
<protein>
    <submittedName>
        <fullName evidence="2">Uncharacterized protein</fullName>
    </submittedName>
</protein>
<keyword evidence="1" id="KW-1133">Transmembrane helix</keyword>
<dbReference type="EMBL" id="NFZX01000013">
    <property type="protein sequence ID" value="RFA35510.1"/>
    <property type="molecule type" value="Genomic_DNA"/>
</dbReference>
<reference evidence="2 3" key="1">
    <citation type="submission" date="2017-05" db="EMBL/GenBank/DDBJ databases">
        <title>Virgibacillus sp. AK90 isolated from a saltern of Kakinada, India.</title>
        <authorList>
            <person name="Gupta V."/>
            <person name="Sidhu C."/>
            <person name="Korpole S."/>
            <person name="Pinnaka A.K."/>
        </authorList>
    </citation>
    <scope>NUCLEOTIDE SEQUENCE [LARGE SCALE GENOMIC DNA]</scope>
    <source>
        <strain evidence="2 3">AK90</strain>
    </source>
</reference>
<keyword evidence="1" id="KW-0472">Membrane</keyword>
<evidence type="ECO:0000313" key="2">
    <source>
        <dbReference type="EMBL" id="RFA35510.1"/>
    </source>
</evidence>
<name>A0A3E0WRB8_9BACI</name>
<evidence type="ECO:0000256" key="1">
    <source>
        <dbReference type="SAM" id="Phobius"/>
    </source>
</evidence>